<dbReference type="AlphaFoldDB" id="A0A0E9PFZ9"/>
<sequence>MHCTGAPVFSQGFWLKSSQHGSARPEEKRFSPLTRASCWHSDCYMLLY</sequence>
<reference evidence="1" key="1">
    <citation type="submission" date="2014-11" db="EMBL/GenBank/DDBJ databases">
        <authorList>
            <person name="Amaro Gonzalez C."/>
        </authorList>
    </citation>
    <scope>NUCLEOTIDE SEQUENCE</scope>
</reference>
<proteinExistence type="predicted"/>
<dbReference type="EMBL" id="GBXM01105365">
    <property type="protein sequence ID" value="JAH03212.1"/>
    <property type="molecule type" value="Transcribed_RNA"/>
</dbReference>
<accession>A0A0E9PFZ9</accession>
<evidence type="ECO:0000313" key="1">
    <source>
        <dbReference type="EMBL" id="JAH03212.1"/>
    </source>
</evidence>
<organism evidence="1">
    <name type="scientific">Anguilla anguilla</name>
    <name type="common">European freshwater eel</name>
    <name type="synonym">Muraena anguilla</name>
    <dbReference type="NCBI Taxonomy" id="7936"/>
    <lineage>
        <taxon>Eukaryota</taxon>
        <taxon>Metazoa</taxon>
        <taxon>Chordata</taxon>
        <taxon>Craniata</taxon>
        <taxon>Vertebrata</taxon>
        <taxon>Euteleostomi</taxon>
        <taxon>Actinopterygii</taxon>
        <taxon>Neopterygii</taxon>
        <taxon>Teleostei</taxon>
        <taxon>Anguilliformes</taxon>
        <taxon>Anguillidae</taxon>
        <taxon>Anguilla</taxon>
    </lineage>
</organism>
<protein>
    <submittedName>
        <fullName evidence="1">Uncharacterized protein</fullName>
    </submittedName>
</protein>
<name>A0A0E9PFZ9_ANGAN</name>
<reference evidence="1" key="2">
    <citation type="journal article" date="2015" name="Fish Shellfish Immunol.">
        <title>Early steps in the European eel (Anguilla anguilla)-Vibrio vulnificus interaction in the gills: Role of the RtxA13 toxin.</title>
        <authorList>
            <person name="Callol A."/>
            <person name="Pajuelo D."/>
            <person name="Ebbesson L."/>
            <person name="Teles M."/>
            <person name="MacKenzie S."/>
            <person name="Amaro C."/>
        </authorList>
    </citation>
    <scope>NUCLEOTIDE SEQUENCE</scope>
</reference>